<gene>
    <name evidence="2" type="ORF">GMST_17160</name>
</gene>
<evidence type="ECO:0000313" key="3">
    <source>
        <dbReference type="Proteomes" id="UP000556026"/>
    </source>
</evidence>
<comment type="caution">
    <text evidence="2">The sequence shown here is derived from an EMBL/GenBank/DDBJ whole genome shotgun (WGS) entry which is preliminary data.</text>
</comment>
<evidence type="ECO:0000256" key="1">
    <source>
        <dbReference type="SAM" id="MobiDB-lite"/>
    </source>
</evidence>
<name>A0A6V8MHC2_9BACT</name>
<organism evidence="2 3">
    <name type="scientific">Geomonas silvestris</name>
    <dbReference type="NCBI Taxonomy" id="2740184"/>
    <lineage>
        <taxon>Bacteria</taxon>
        <taxon>Pseudomonadati</taxon>
        <taxon>Thermodesulfobacteriota</taxon>
        <taxon>Desulfuromonadia</taxon>
        <taxon>Geobacterales</taxon>
        <taxon>Geobacteraceae</taxon>
        <taxon>Geomonas</taxon>
    </lineage>
</organism>
<feature type="compositionally biased region" description="Gly residues" evidence="1">
    <location>
        <begin position="317"/>
        <end position="329"/>
    </location>
</feature>
<proteinExistence type="predicted"/>
<sequence>MVVVALSVAASGCGSSDSPLGQSGKLVQGPVLGATVYADNVTAGTRFALEGHEVSTVTDSQTGNFTFPVAPGYSYVLVSKGGTDKITGQPAIQLMAPAGSANITPLTTLVALDTTGAVKQKLEALLPAGAKFDADISTTVSPAALLVAKSVEVMVQTMSNAISQKAGNSAISAAQISAIQAQTMQAIAGELAQPGVTATTLAAPATLASSLQSAASSAASNIASANSNITVPDATAQTIASSAVTACSSALGVGNSASTSAISGGEAAALSSTAGALVTAMTTATTAASSTITASATPVSYTPPPIPVVVPTNPTGTTGGSTGGTGTNF</sequence>
<dbReference type="AlphaFoldDB" id="A0A6V8MHC2"/>
<accession>A0A6V8MHC2</accession>
<protein>
    <submittedName>
        <fullName evidence="2">Uncharacterized protein</fullName>
    </submittedName>
</protein>
<keyword evidence="3" id="KW-1185">Reference proteome</keyword>
<evidence type="ECO:0000313" key="2">
    <source>
        <dbReference type="EMBL" id="GFO59391.1"/>
    </source>
</evidence>
<dbReference type="EMBL" id="BLXX01000004">
    <property type="protein sequence ID" value="GFO59391.1"/>
    <property type="molecule type" value="Genomic_DNA"/>
</dbReference>
<feature type="region of interest" description="Disordered" evidence="1">
    <location>
        <begin position="292"/>
        <end position="329"/>
    </location>
</feature>
<dbReference type="Proteomes" id="UP000556026">
    <property type="component" value="Unassembled WGS sequence"/>
</dbReference>
<reference evidence="3" key="1">
    <citation type="submission" date="2020-06" db="EMBL/GenBank/DDBJ databases">
        <title>Draft genomic sequence of Geomonas sp. Red330.</title>
        <authorList>
            <person name="Itoh H."/>
            <person name="Zhenxing X."/>
            <person name="Ushijima N."/>
            <person name="Masuda Y."/>
            <person name="Shiratori Y."/>
            <person name="Senoo K."/>
        </authorList>
    </citation>
    <scope>NUCLEOTIDE SEQUENCE [LARGE SCALE GENOMIC DNA]</scope>
    <source>
        <strain evidence="3">Red330</strain>
    </source>
</reference>